<proteinExistence type="predicted"/>
<organism evidence="1 2">
    <name type="scientific">Naganishia cerealis</name>
    <dbReference type="NCBI Taxonomy" id="610337"/>
    <lineage>
        <taxon>Eukaryota</taxon>
        <taxon>Fungi</taxon>
        <taxon>Dikarya</taxon>
        <taxon>Basidiomycota</taxon>
        <taxon>Agaricomycotina</taxon>
        <taxon>Tremellomycetes</taxon>
        <taxon>Filobasidiales</taxon>
        <taxon>Filobasidiaceae</taxon>
        <taxon>Naganishia</taxon>
    </lineage>
</organism>
<protein>
    <submittedName>
        <fullName evidence="1">Uncharacterized protein</fullName>
    </submittedName>
</protein>
<dbReference type="EMBL" id="JASBWR010000156">
    <property type="protein sequence ID" value="KAJ9091043.1"/>
    <property type="molecule type" value="Genomic_DNA"/>
</dbReference>
<accession>A0ACC2UVJ1</accession>
<gene>
    <name evidence="1" type="ORF">QFC19_009280</name>
</gene>
<evidence type="ECO:0000313" key="2">
    <source>
        <dbReference type="Proteomes" id="UP001241377"/>
    </source>
</evidence>
<reference evidence="1" key="1">
    <citation type="submission" date="2023-04" db="EMBL/GenBank/DDBJ databases">
        <title>Draft Genome sequencing of Naganishia species isolated from polar environments using Oxford Nanopore Technology.</title>
        <authorList>
            <person name="Leo P."/>
            <person name="Venkateswaran K."/>
        </authorList>
    </citation>
    <scope>NUCLEOTIDE SEQUENCE</scope>
    <source>
        <strain evidence="1">MNA-CCFEE 5261</strain>
    </source>
</reference>
<sequence>MSNELPEPRYVINGWERCLVSSNALQEPIGMLLTPPLHVIMSFSDTSPDLVADLHDVFNMLYPPSPGSAVSDEEGDADEGTYSHDSRTAAAADVVDLDGPVNGLAPLDVHEQRSRATDNGHPTGAQAEKHSRVESLLDKLSRKRIRALLDTTLPLIGHAASTLDVKSTKKRKLIQLVDPDIEIPRGMQRSAPSDLLGRVVSIWQRYLGNHGDAKRDRQRSMPSRNSASTKPTTQYSPFSTVSYLSRLQTFTLPTYPTKPSPLISPQACAQAGWINHGGKDRLVCEVCHKAWRVQLPSKELTGGITLSTEMKLKYIQLLAKQLVLAHTPSCPWRIAESLVSPVATMSSHLAPLAFDVETNILARGETPSIAHFEEADIELVSPLDATQVDRLTENLNQALESDLEPGPSTTSGEETVDAQAGLSKRNHASSSSPISSTAAILAFFGWNVFRPQEPSPSFNSEHSAGAGDSAANSSVIVPDVLRCRICDRKLGIWSFRHHSQSQQTGQAKATARALNVIREHREFCPIRTLTAGEADKDKTVRQSWWMDAVILQESLTAGGEGDGTDRRAQLPASSADAQVPEKEHGAVENVITELKDFTRVDTP</sequence>
<dbReference type="Proteomes" id="UP001241377">
    <property type="component" value="Unassembled WGS sequence"/>
</dbReference>
<comment type="caution">
    <text evidence="1">The sequence shown here is derived from an EMBL/GenBank/DDBJ whole genome shotgun (WGS) entry which is preliminary data.</text>
</comment>
<evidence type="ECO:0000313" key="1">
    <source>
        <dbReference type="EMBL" id="KAJ9091043.1"/>
    </source>
</evidence>
<keyword evidence="2" id="KW-1185">Reference proteome</keyword>
<name>A0ACC2UVJ1_9TREE</name>